<name>A0A402BDA7_9CHLR</name>
<dbReference type="Pfam" id="PF00268">
    <property type="entry name" value="Ribonuc_red_sm"/>
    <property type="match status" value="1"/>
</dbReference>
<accession>A0A402BDA7</accession>
<dbReference type="GO" id="GO:0009263">
    <property type="term" value="P:deoxyribonucleotide biosynthetic process"/>
    <property type="evidence" value="ECO:0007669"/>
    <property type="project" value="InterPro"/>
</dbReference>
<proteinExistence type="predicted"/>
<dbReference type="SUPFAM" id="SSF47240">
    <property type="entry name" value="Ferritin-like"/>
    <property type="match status" value="1"/>
</dbReference>
<dbReference type="InterPro" id="IPR012348">
    <property type="entry name" value="RNR-like"/>
</dbReference>
<reference evidence="3" key="1">
    <citation type="submission" date="2018-12" db="EMBL/GenBank/DDBJ databases">
        <title>Tengunoibacter tsumagoiensis gen. nov., sp. nov., Dictyobacter kobayashii sp. nov., D. alpinus sp. nov., and D. joshuensis sp. nov. and description of Dictyobacteraceae fam. nov. within the order Ktedonobacterales isolated from Tengu-no-mugimeshi.</title>
        <authorList>
            <person name="Wang C.M."/>
            <person name="Zheng Y."/>
            <person name="Sakai Y."/>
            <person name="Toyoda A."/>
            <person name="Minakuchi Y."/>
            <person name="Abe K."/>
            <person name="Yokota A."/>
            <person name="Yabe S."/>
        </authorList>
    </citation>
    <scope>NUCLEOTIDE SEQUENCE [LARGE SCALE GENOMIC DNA]</scope>
    <source>
        <strain evidence="3">Uno16</strain>
    </source>
</reference>
<dbReference type="Proteomes" id="UP000287171">
    <property type="component" value="Unassembled WGS sequence"/>
</dbReference>
<dbReference type="InterPro" id="IPR009078">
    <property type="entry name" value="Ferritin-like_SF"/>
</dbReference>
<organism evidence="2 3">
    <name type="scientific">Dictyobacter alpinus</name>
    <dbReference type="NCBI Taxonomy" id="2014873"/>
    <lineage>
        <taxon>Bacteria</taxon>
        <taxon>Bacillati</taxon>
        <taxon>Chloroflexota</taxon>
        <taxon>Ktedonobacteria</taxon>
        <taxon>Ktedonobacterales</taxon>
        <taxon>Dictyobacteraceae</taxon>
        <taxon>Dictyobacter</taxon>
    </lineage>
</organism>
<comment type="caution">
    <text evidence="2">The sequence shown here is derived from an EMBL/GenBank/DDBJ whole genome shotgun (WGS) entry which is preliminary data.</text>
</comment>
<evidence type="ECO:0000256" key="1">
    <source>
        <dbReference type="ARBA" id="ARBA00001962"/>
    </source>
</evidence>
<dbReference type="EMBL" id="BIFT01000002">
    <property type="protein sequence ID" value="GCE29306.1"/>
    <property type="molecule type" value="Genomic_DNA"/>
</dbReference>
<gene>
    <name evidence="2" type="ORF">KDA_47900</name>
</gene>
<dbReference type="GO" id="GO:0016491">
    <property type="term" value="F:oxidoreductase activity"/>
    <property type="evidence" value="ECO:0007669"/>
    <property type="project" value="InterPro"/>
</dbReference>
<dbReference type="Gene3D" id="1.10.620.20">
    <property type="entry name" value="Ribonucleotide Reductase, subunit A"/>
    <property type="match status" value="1"/>
</dbReference>
<evidence type="ECO:0000313" key="2">
    <source>
        <dbReference type="EMBL" id="GCE29306.1"/>
    </source>
</evidence>
<keyword evidence="3" id="KW-1185">Reference proteome</keyword>
<protein>
    <submittedName>
        <fullName evidence="2">Uncharacterized protein</fullName>
    </submittedName>
</protein>
<sequence>MSLDLAAETASIQQLQQTPIDNVLKIIDHGLAQLPTYRELYYRWERQHWQAHEIDFTVDIQQLDQMSDADISEIITITASFFQGEASVTDALAPYVMAMPDEEMRFFVTTQLVDEARHTIFFDRFFTEVLNVDDEHIEERLLLAREFMSPAMRFILIDSLADITQRLQREPKNGKLLVEAVVLYHIITEGTMGVAGQRKLLEYFRQKDLFPAFRGGFTAVARDESRHVLFGVKFLRDMLQQDPAYGEVIQAAIQRYAPAALGALAPDASELPTLLARREDPWLTQRYGQASLTKKLKVIGLNIEVPTVKPAPVF</sequence>
<evidence type="ECO:0000313" key="3">
    <source>
        <dbReference type="Proteomes" id="UP000287171"/>
    </source>
</evidence>
<dbReference type="InterPro" id="IPR000358">
    <property type="entry name" value="RNR_small_fam"/>
</dbReference>
<dbReference type="AlphaFoldDB" id="A0A402BDA7"/>
<comment type="cofactor">
    <cofactor evidence="1">
        <name>Fe cation</name>
        <dbReference type="ChEBI" id="CHEBI:24875"/>
    </cofactor>
</comment>
<dbReference type="RefSeq" id="WP_161982357.1">
    <property type="nucleotide sequence ID" value="NZ_BIFT01000002.1"/>
</dbReference>